<evidence type="ECO:0000256" key="3">
    <source>
        <dbReference type="ARBA" id="ARBA00023098"/>
    </source>
</evidence>
<evidence type="ECO:0000256" key="4">
    <source>
        <dbReference type="PROSITE-ProRule" id="PRU01161"/>
    </source>
</evidence>
<dbReference type="VEuPathDB" id="FungiDB:BTJ68_00444"/>
<evidence type="ECO:0000256" key="2">
    <source>
        <dbReference type="ARBA" id="ARBA00022963"/>
    </source>
</evidence>
<keyword evidence="1 4" id="KW-0378">Hydrolase</keyword>
<reference evidence="7 8" key="1">
    <citation type="journal article" date="2018" name="BMC Genomics">
        <title>Genomic evidence for intraspecific hybridization in a clonal and extremely halotolerant yeast.</title>
        <authorList>
            <person name="Gostincar C."/>
            <person name="Stajich J.E."/>
            <person name="Zupancic J."/>
            <person name="Zalar P."/>
            <person name="Gunde-Cimerman N."/>
        </authorList>
    </citation>
    <scope>NUCLEOTIDE SEQUENCE [LARGE SCALE GENOMIC DNA]</scope>
    <source>
        <strain evidence="7 8">EXF-120</strain>
    </source>
</reference>
<evidence type="ECO:0000256" key="1">
    <source>
        <dbReference type="ARBA" id="ARBA00022801"/>
    </source>
</evidence>
<evidence type="ECO:0000313" key="8">
    <source>
        <dbReference type="Proteomes" id="UP000281677"/>
    </source>
</evidence>
<comment type="caution">
    <text evidence="7">The sequence shown here is derived from an EMBL/GenBank/DDBJ whole genome shotgun (WGS) entry which is preliminary data.</text>
</comment>
<feature type="short sequence motif" description="GXSXG" evidence="4">
    <location>
        <begin position="261"/>
        <end position="265"/>
    </location>
</feature>
<dbReference type="Proteomes" id="UP000281677">
    <property type="component" value="Unassembled WGS sequence"/>
</dbReference>
<feature type="region of interest" description="Disordered" evidence="5">
    <location>
        <begin position="66"/>
        <end position="96"/>
    </location>
</feature>
<feature type="region of interest" description="Disordered" evidence="5">
    <location>
        <begin position="338"/>
        <end position="361"/>
    </location>
</feature>
<protein>
    <recommendedName>
        <fullName evidence="6">PNPLA domain-containing protein</fullName>
    </recommendedName>
</protein>
<dbReference type="AlphaFoldDB" id="A0A3M7J0G9"/>
<feature type="active site" description="Nucleophile" evidence="4">
    <location>
        <position position="263"/>
    </location>
</feature>
<proteinExistence type="predicted"/>
<dbReference type="EMBL" id="QWIT01000107">
    <property type="protein sequence ID" value="RMZ31163.1"/>
    <property type="molecule type" value="Genomic_DNA"/>
</dbReference>
<evidence type="ECO:0000256" key="5">
    <source>
        <dbReference type="SAM" id="MobiDB-lite"/>
    </source>
</evidence>
<dbReference type="OrthoDB" id="626167at2759"/>
<dbReference type="InterPro" id="IPR016035">
    <property type="entry name" value="Acyl_Trfase/lysoPLipase"/>
</dbReference>
<feature type="domain" description="PNPLA" evidence="6">
    <location>
        <begin position="114"/>
        <end position="461"/>
    </location>
</feature>
<dbReference type="GO" id="GO:0016042">
    <property type="term" value="P:lipid catabolic process"/>
    <property type="evidence" value="ECO:0007669"/>
    <property type="project" value="UniProtKB-UniRule"/>
</dbReference>
<dbReference type="SUPFAM" id="SSF52151">
    <property type="entry name" value="FabD/lysophospholipase-like"/>
    <property type="match status" value="1"/>
</dbReference>
<evidence type="ECO:0000259" key="6">
    <source>
        <dbReference type="PROSITE" id="PS51635"/>
    </source>
</evidence>
<dbReference type="GO" id="GO:0016020">
    <property type="term" value="C:membrane"/>
    <property type="evidence" value="ECO:0007669"/>
    <property type="project" value="TreeGrafter"/>
</dbReference>
<name>A0A3M7J0G9_HORWE</name>
<feature type="short sequence motif" description="GXGXXG" evidence="4">
    <location>
        <begin position="118"/>
        <end position="123"/>
    </location>
</feature>
<feature type="region of interest" description="Disordered" evidence="5">
    <location>
        <begin position="150"/>
        <end position="230"/>
    </location>
</feature>
<dbReference type="GO" id="GO:0046486">
    <property type="term" value="P:glycerolipid metabolic process"/>
    <property type="evidence" value="ECO:0007669"/>
    <property type="project" value="UniProtKB-ARBA"/>
</dbReference>
<feature type="active site" description="Proton acceptor" evidence="4">
    <location>
        <position position="448"/>
    </location>
</feature>
<gene>
    <name evidence="7" type="ORF">D0859_04717</name>
</gene>
<organism evidence="7 8">
    <name type="scientific">Hortaea werneckii</name>
    <name type="common">Black yeast</name>
    <name type="synonym">Cladosporium werneckii</name>
    <dbReference type="NCBI Taxonomy" id="91943"/>
    <lineage>
        <taxon>Eukaryota</taxon>
        <taxon>Fungi</taxon>
        <taxon>Dikarya</taxon>
        <taxon>Ascomycota</taxon>
        <taxon>Pezizomycotina</taxon>
        <taxon>Dothideomycetes</taxon>
        <taxon>Dothideomycetidae</taxon>
        <taxon>Mycosphaerellales</taxon>
        <taxon>Teratosphaeriaceae</taxon>
        <taxon>Hortaea</taxon>
    </lineage>
</organism>
<dbReference type="Pfam" id="PF01734">
    <property type="entry name" value="Patatin"/>
    <property type="match status" value="1"/>
</dbReference>
<feature type="compositionally biased region" description="Basic and acidic residues" evidence="5">
    <location>
        <begin position="87"/>
        <end position="96"/>
    </location>
</feature>
<evidence type="ECO:0000313" key="7">
    <source>
        <dbReference type="EMBL" id="RMZ31163.1"/>
    </source>
</evidence>
<dbReference type="PANTHER" id="PTHR24185">
    <property type="entry name" value="CALCIUM-INDEPENDENT PHOSPHOLIPASE A2-GAMMA"/>
    <property type="match status" value="1"/>
</dbReference>
<dbReference type="PANTHER" id="PTHR24185:SF1">
    <property type="entry name" value="CALCIUM-INDEPENDENT PHOSPHOLIPASE A2-GAMMA"/>
    <property type="match status" value="1"/>
</dbReference>
<dbReference type="GO" id="GO:0019369">
    <property type="term" value="P:arachidonate metabolic process"/>
    <property type="evidence" value="ECO:0007669"/>
    <property type="project" value="TreeGrafter"/>
</dbReference>
<keyword evidence="2 4" id="KW-0442">Lipid degradation</keyword>
<feature type="short sequence motif" description="DGA/G" evidence="4">
    <location>
        <begin position="448"/>
        <end position="450"/>
    </location>
</feature>
<keyword evidence="3 4" id="KW-0443">Lipid metabolism</keyword>
<sequence length="660" mass="73241">MQFQPTNRHPGHNARHYPRQTVNLDAIPVTPWAFLGNRPAEGPNEMESSTGTLPAQAGRLDASAISTSTGRLSAKHGTHSRSSSMRRRAETSDSDKAGRVWAREVDDPWWPCILTLDGGGIRGYSSLWILKALMHEVWLWEQKLEEEDRRKEEEQDGLVVDSPLLAPQADGGAEEPHGRSPLQNETKPAPSEDQKPRSGDNAESTEGAYGVAKQEPPAENKDAPPAQRTVQHDHLTAGVSAKKAMSEEELLPCHYFDFMYGTSTGGLIATMLGRLRMTVTECLELYRSVGDDLFGKRRSRLPLMTKYYHEPLEKAVQDIVGSRCHEHENCDGKDDLHPWGVYMDDDEDDDDDDDDKDPNAVPIFHVDEPRVCQTCCLTATHDEQISEAYLLRSYPHYYTDDAPNWITRYNEGADALPIWKVTRATTAAPFYFEMVRADVAGISKAFKDGGIRENNPSGAALSEFHALYEGKAPSPALLLSIGTGRPDQSQDGFAGVVGGSSPSSSTGTTLAGSLLARLPFITKFLEKRAVVQNLLIKYTEGEKQHHQMREHARGEHTWYKRLNVSRGLENMPLDDWVSGSWHGKEDVPGGATLERMEEVTNAYLHRGFEPSVDSYAPPATMLTQAAEKLVRMRRARERMGGRRWEVLVGGEGYGHGGRGG</sequence>
<dbReference type="GO" id="GO:0047499">
    <property type="term" value="F:calcium-independent phospholipase A2 activity"/>
    <property type="evidence" value="ECO:0007669"/>
    <property type="project" value="TreeGrafter"/>
</dbReference>
<dbReference type="PROSITE" id="PS51635">
    <property type="entry name" value="PNPLA"/>
    <property type="match status" value="1"/>
</dbReference>
<dbReference type="InterPro" id="IPR002641">
    <property type="entry name" value="PNPLA_dom"/>
</dbReference>
<accession>A0A3M7J0G9</accession>
<feature type="compositionally biased region" description="Acidic residues" evidence="5">
    <location>
        <begin position="343"/>
        <end position="356"/>
    </location>
</feature>
<feature type="compositionally biased region" description="Basic and acidic residues" evidence="5">
    <location>
        <begin position="190"/>
        <end position="200"/>
    </location>
</feature>
<dbReference type="Gene3D" id="3.40.1090.10">
    <property type="entry name" value="Cytosolic phospholipase A2 catalytic domain"/>
    <property type="match status" value="1"/>
</dbReference>